<accession>A0A6C0J3L7</accession>
<sequence>MVKLGDLEGFNYLYKNLDFLIVPLYILAHTYYLYSPYWMIFAAVIYVIGIIYFELVFISTVFISFFSAELLINQRVLRSSDANTRNYAIIALTVVFSVFIITLLTGGIEPYQGAIALLAFYILQARFRTSQLTFAKISEINEKKIS</sequence>
<evidence type="ECO:0000256" key="1">
    <source>
        <dbReference type="SAM" id="Phobius"/>
    </source>
</evidence>
<proteinExistence type="predicted"/>
<reference evidence="2" key="1">
    <citation type="journal article" date="2020" name="Nature">
        <title>Giant virus diversity and host interactions through global metagenomics.</title>
        <authorList>
            <person name="Schulz F."/>
            <person name="Roux S."/>
            <person name="Paez-Espino D."/>
            <person name="Jungbluth S."/>
            <person name="Walsh D.A."/>
            <person name="Denef V.J."/>
            <person name="McMahon K.D."/>
            <person name="Konstantinidis K.T."/>
            <person name="Eloe-Fadrosh E.A."/>
            <person name="Kyrpides N.C."/>
            <person name="Woyke T."/>
        </authorList>
    </citation>
    <scope>NUCLEOTIDE SEQUENCE</scope>
    <source>
        <strain evidence="2">GVMAG-M-3300025626-8</strain>
    </source>
</reference>
<dbReference type="AlphaFoldDB" id="A0A6C0J3L7"/>
<feature type="transmembrane region" description="Helical" evidence="1">
    <location>
        <begin position="12"/>
        <end position="32"/>
    </location>
</feature>
<organism evidence="2">
    <name type="scientific">viral metagenome</name>
    <dbReference type="NCBI Taxonomy" id="1070528"/>
    <lineage>
        <taxon>unclassified sequences</taxon>
        <taxon>metagenomes</taxon>
        <taxon>organismal metagenomes</taxon>
    </lineage>
</organism>
<name>A0A6C0J3L7_9ZZZZ</name>
<keyword evidence="1" id="KW-0472">Membrane</keyword>
<protein>
    <submittedName>
        <fullName evidence="2">Uncharacterized protein</fullName>
    </submittedName>
</protein>
<evidence type="ECO:0000313" key="2">
    <source>
        <dbReference type="EMBL" id="QHT98253.1"/>
    </source>
</evidence>
<feature type="transmembrane region" description="Helical" evidence="1">
    <location>
        <begin position="38"/>
        <end position="66"/>
    </location>
</feature>
<keyword evidence="1" id="KW-0812">Transmembrane</keyword>
<keyword evidence="1" id="KW-1133">Transmembrane helix</keyword>
<feature type="transmembrane region" description="Helical" evidence="1">
    <location>
        <begin position="87"/>
        <end position="105"/>
    </location>
</feature>
<dbReference type="EMBL" id="MN740291">
    <property type="protein sequence ID" value="QHT98253.1"/>
    <property type="molecule type" value="Genomic_DNA"/>
</dbReference>